<dbReference type="AlphaFoldDB" id="A0A1M2VJH3"/>
<dbReference type="InterPro" id="IPR059179">
    <property type="entry name" value="MLKL-like_MCAfunc"/>
</dbReference>
<evidence type="ECO:0008006" key="3">
    <source>
        <dbReference type="Google" id="ProtNLM"/>
    </source>
</evidence>
<dbReference type="EMBL" id="MNAD01001129">
    <property type="protein sequence ID" value="OJT07771.1"/>
    <property type="molecule type" value="Genomic_DNA"/>
</dbReference>
<dbReference type="OrthoDB" id="2746911at2759"/>
<evidence type="ECO:0000313" key="2">
    <source>
        <dbReference type="Proteomes" id="UP000184267"/>
    </source>
</evidence>
<proteinExistence type="predicted"/>
<sequence length="207" mass="23370">MPSIEPLLTLLRVAKEVSTELPIPGLSTALEIALSVAEKAKEVKSTRDGCRSLAERAAYFAWGVYDQLKHCDGDTQSIATKEHVKLLLCTLCDIEGLMKRRRRMRALTFLRRHADVAEDVRKLSTQLEDVIKLFIMQTGIDIEQKMDVVMSTNVQLLQHVEDSTRVGDALLWEARDIRIGVWDLAQRLHGSATYEGNVRWVVAYHAA</sequence>
<organism evidence="1 2">
    <name type="scientific">Trametes pubescens</name>
    <name type="common">White-rot fungus</name>
    <dbReference type="NCBI Taxonomy" id="154538"/>
    <lineage>
        <taxon>Eukaryota</taxon>
        <taxon>Fungi</taxon>
        <taxon>Dikarya</taxon>
        <taxon>Basidiomycota</taxon>
        <taxon>Agaricomycotina</taxon>
        <taxon>Agaricomycetes</taxon>
        <taxon>Polyporales</taxon>
        <taxon>Polyporaceae</taxon>
        <taxon>Trametes</taxon>
    </lineage>
</organism>
<evidence type="ECO:0000313" key="1">
    <source>
        <dbReference type="EMBL" id="OJT07771.1"/>
    </source>
</evidence>
<dbReference type="CDD" id="cd21037">
    <property type="entry name" value="MLKL_NTD"/>
    <property type="match status" value="1"/>
</dbReference>
<dbReference type="InterPro" id="IPR036537">
    <property type="entry name" value="Adaptor_Cbl_N_dom_sf"/>
</dbReference>
<dbReference type="GO" id="GO:0007166">
    <property type="term" value="P:cell surface receptor signaling pathway"/>
    <property type="evidence" value="ECO:0007669"/>
    <property type="project" value="InterPro"/>
</dbReference>
<protein>
    <recommendedName>
        <fullName evidence="3">Fungal N-terminal domain-containing protein</fullName>
    </recommendedName>
</protein>
<comment type="caution">
    <text evidence="1">The sequence shown here is derived from an EMBL/GenBank/DDBJ whole genome shotgun (WGS) entry which is preliminary data.</text>
</comment>
<gene>
    <name evidence="1" type="ORF">TRAPUB_1363</name>
</gene>
<keyword evidence="2" id="KW-1185">Reference proteome</keyword>
<name>A0A1M2VJH3_TRAPU</name>
<accession>A0A1M2VJH3</accession>
<dbReference type="Proteomes" id="UP000184267">
    <property type="component" value="Unassembled WGS sequence"/>
</dbReference>
<dbReference type="Gene3D" id="1.20.930.20">
    <property type="entry name" value="Adaptor protein Cbl, N-terminal domain"/>
    <property type="match status" value="1"/>
</dbReference>
<reference evidence="1 2" key="1">
    <citation type="submission" date="2016-10" db="EMBL/GenBank/DDBJ databases">
        <title>Genome sequence of the basidiomycete white-rot fungus Trametes pubescens.</title>
        <authorList>
            <person name="Makela M.R."/>
            <person name="Granchi Z."/>
            <person name="Peng M."/>
            <person name="De Vries R.P."/>
            <person name="Grigoriev I."/>
            <person name="Riley R."/>
            <person name="Hilden K."/>
        </authorList>
    </citation>
    <scope>NUCLEOTIDE SEQUENCE [LARGE SCALE GENOMIC DNA]</scope>
    <source>
        <strain evidence="1 2">FBCC735</strain>
    </source>
</reference>